<evidence type="ECO:0000256" key="1">
    <source>
        <dbReference type="ARBA" id="ARBA00004941"/>
    </source>
</evidence>
<dbReference type="Gene3D" id="1.10.275.10">
    <property type="entry name" value="Fumarase/aspartase (N-terminal domain)"/>
    <property type="match status" value="1"/>
</dbReference>
<organism evidence="8 9">
    <name type="scientific">Thermanaerovibrio velox DSM 12556</name>
    <dbReference type="NCBI Taxonomy" id="926567"/>
    <lineage>
        <taxon>Bacteria</taxon>
        <taxon>Thermotogati</taxon>
        <taxon>Synergistota</taxon>
        <taxon>Synergistia</taxon>
        <taxon>Synergistales</taxon>
        <taxon>Synergistaceae</taxon>
        <taxon>Thermanaerovibrio</taxon>
    </lineage>
</organism>
<dbReference type="CDD" id="cd01359">
    <property type="entry name" value="Argininosuccinate_lyase"/>
    <property type="match status" value="1"/>
</dbReference>
<dbReference type="Gene3D" id="1.10.40.30">
    <property type="entry name" value="Fumarase/aspartase (C-terminal domain)"/>
    <property type="match status" value="1"/>
</dbReference>
<comment type="similarity">
    <text evidence="5">Belongs to the lyase 1 family. Argininosuccinate lyase subfamily.</text>
</comment>
<dbReference type="Pfam" id="PF00206">
    <property type="entry name" value="Lyase_1"/>
    <property type="match status" value="1"/>
</dbReference>
<dbReference type="PRINTS" id="PR00145">
    <property type="entry name" value="ARGSUCLYASE"/>
</dbReference>
<dbReference type="InterPro" id="IPR020557">
    <property type="entry name" value="Fumarate_lyase_CS"/>
</dbReference>
<dbReference type="InterPro" id="IPR008948">
    <property type="entry name" value="L-Aspartase-like"/>
</dbReference>
<reference evidence="8 9" key="1">
    <citation type="submission" date="2011-10" db="EMBL/GenBank/DDBJ databases">
        <title>The Noncontiguous Finished genome of Thermanaerovibrio velox DSM 12556.</title>
        <authorList>
            <consortium name="US DOE Joint Genome Institute (JGI-PGF)"/>
            <person name="Lucas S."/>
            <person name="Copeland A."/>
            <person name="Lapidus A."/>
            <person name="Glavina del Rio T."/>
            <person name="Dalin E."/>
            <person name="Tice H."/>
            <person name="Bruce D."/>
            <person name="Goodwin L."/>
            <person name="Pitluck S."/>
            <person name="Peters L."/>
            <person name="Mikhailova N."/>
            <person name="Teshima H."/>
            <person name="Kyrpides N."/>
            <person name="Mavromatis K."/>
            <person name="Ivanova N."/>
            <person name="Markowitz V."/>
            <person name="Cheng J.-F."/>
            <person name="Hugenholtz P."/>
            <person name="Woyke T."/>
            <person name="Wu D."/>
            <person name="Spring S."/>
            <person name="Brambilla E.-M."/>
            <person name="Klenk H.-P."/>
            <person name="Eisen J.A."/>
        </authorList>
    </citation>
    <scope>NUCLEOTIDE SEQUENCE [LARGE SCALE GENOMIC DNA]</scope>
    <source>
        <strain evidence="8 9">DSM 12556</strain>
    </source>
</reference>
<dbReference type="InterPro" id="IPR000362">
    <property type="entry name" value="Fumarate_lyase_fam"/>
</dbReference>
<comment type="subcellular location">
    <subcellularLocation>
        <location evidence="5">Cytoplasm</location>
    </subcellularLocation>
</comment>
<keyword evidence="5 8" id="KW-0456">Lyase</keyword>
<dbReference type="GO" id="GO:0042450">
    <property type="term" value="P:L-arginine biosynthetic process via ornithine"/>
    <property type="evidence" value="ECO:0007669"/>
    <property type="project" value="UniProtKB-UniRule"/>
</dbReference>
<dbReference type="AlphaFoldDB" id="H0UPZ8"/>
<keyword evidence="5" id="KW-0963">Cytoplasm</keyword>
<dbReference type="InterPro" id="IPR024083">
    <property type="entry name" value="Fumarase/histidase_N"/>
</dbReference>
<evidence type="ECO:0000313" key="9">
    <source>
        <dbReference type="Proteomes" id="UP000005730"/>
    </source>
</evidence>
<comment type="pathway">
    <text evidence="1 5">Amino-acid biosynthesis; L-arginine biosynthesis; L-arginine from L-ornithine and carbamoyl phosphate: step 3/3.</text>
</comment>
<dbReference type="HAMAP" id="MF_00006">
    <property type="entry name" value="Arg_succ_lyase"/>
    <property type="match status" value="1"/>
</dbReference>
<protein>
    <recommendedName>
        <fullName evidence="2 5">Argininosuccinate lyase</fullName>
        <shortName evidence="5">ASAL</shortName>
        <ecNumber evidence="2 5">4.3.2.1</ecNumber>
    </recommendedName>
    <alternativeName>
        <fullName evidence="5">Arginosuccinase</fullName>
    </alternativeName>
</protein>
<dbReference type="SUPFAM" id="SSF48557">
    <property type="entry name" value="L-aspartase-like"/>
    <property type="match status" value="1"/>
</dbReference>
<dbReference type="EMBL" id="CM001377">
    <property type="protein sequence ID" value="EHM09627.1"/>
    <property type="molecule type" value="Genomic_DNA"/>
</dbReference>
<dbReference type="Pfam" id="PF14698">
    <property type="entry name" value="ASL_C2"/>
    <property type="match status" value="1"/>
</dbReference>
<dbReference type="InterPro" id="IPR029419">
    <property type="entry name" value="Arg_succ_lyase_C"/>
</dbReference>
<dbReference type="PRINTS" id="PR00149">
    <property type="entry name" value="FUMRATELYASE"/>
</dbReference>
<evidence type="ECO:0000256" key="2">
    <source>
        <dbReference type="ARBA" id="ARBA00012338"/>
    </source>
</evidence>
<dbReference type="HOGENOM" id="CLU_027272_2_3_0"/>
<keyword evidence="3 5" id="KW-0055">Arginine biosynthesis</keyword>
<comment type="catalytic activity">
    <reaction evidence="5">
        <text>2-(N(omega)-L-arginino)succinate = fumarate + L-arginine</text>
        <dbReference type="Rhea" id="RHEA:24020"/>
        <dbReference type="ChEBI" id="CHEBI:29806"/>
        <dbReference type="ChEBI" id="CHEBI:32682"/>
        <dbReference type="ChEBI" id="CHEBI:57472"/>
        <dbReference type="EC" id="4.3.2.1"/>
    </reaction>
</comment>
<evidence type="ECO:0000259" key="6">
    <source>
        <dbReference type="Pfam" id="PF00206"/>
    </source>
</evidence>
<dbReference type="NCBIfam" id="TIGR00838">
    <property type="entry name" value="argH"/>
    <property type="match status" value="1"/>
</dbReference>
<dbReference type="GO" id="GO:0004056">
    <property type="term" value="F:argininosuccinate lyase activity"/>
    <property type="evidence" value="ECO:0007669"/>
    <property type="project" value="UniProtKB-UniRule"/>
</dbReference>
<sequence>MLSRREMRLVPRGDGAGVMFLWKGRFKADTDQRVRDFTQSLDLDWCLAEDDIRGSLAHAKMLCEVGIITREDLVLIERGLNEILEEVRSGQFVPDPGLEDVHMNVEARLTAKVGPSGAKLHSGRSRNDQVATAVRLYLRRRLKDLKLSLGGLLKNLLELSRRHEDVIVPGYTHLQQAQPISLGHYWMSHFWAFLRDGERLDFALRSLRLCPLGAGALAGSTLPLDRFMTARELGFEGPTENSLDTVAQRDVLLDVHYFCLSCALHWSRLCEDLIIYASREFGWMDLPDQFCTGSSMMPQKKNPDVLELSRGKASGVLGRFVDLACMVKGLPLTYNRDLQEDKRGLFENLNVTQSVLSVLSALLEGVQVDPDRGVKAFEDGLALATDVAEYLVMRGVPFREAHEKVGKLVRWCVDNQRSLRTLGIEEISRFIPEAAEDLLPLLDVKASVDRRTTYGGTSREQVRRQREEGERRLSAWLSDSEVPLD</sequence>
<evidence type="ECO:0000256" key="3">
    <source>
        <dbReference type="ARBA" id="ARBA00022571"/>
    </source>
</evidence>
<dbReference type="Gene3D" id="1.20.200.10">
    <property type="entry name" value="Fumarase/aspartase (Central domain)"/>
    <property type="match status" value="1"/>
</dbReference>
<dbReference type="EC" id="4.3.2.1" evidence="2 5"/>
<feature type="domain" description="Argininosuccinate lyase C-terminal" evidence="7">
    <location>
        <begin position="382"/>
        <end position="449"/>
    </location>
</feature>
<dbReference type="STRING" id="926567.TheveDRAFT_0463"/>
<accession>H0UPZ8</accession>
<dbReference type="InterPro" id="IPR009049">
    <property type="entry name" value="Argininosuccinate_lyase"/>
</dbReference>
<dbReference type="InterPro" id="IPR022761">
    <property type="entry name" value="Fumarate_lyase_N"/>
</dbReference>
<dbReference type="PROSITE" id="PS00163">
    <property type="entry name" value="FUMARATE_LYASES"/>
    <property type="match status" value="1"/>
</dbReference>
<dbReference type="FunFam" id="1.20.200.10:FF:000015">
    <property type="entry name" value="argininosuccinate lyase isoform X2"/>
    <property type="match status" value="1"/>
</dbReference>
<keyword evidence="4 5" id="KW-0028">Amino-acid biosynthesis</keyword>
<evidence type="ECO:0000313" key="8">
    <source>
        <dbReference type="EMBL" id="EHM09627.1"/>
    </source>
</evidence>
<dbReference type="GO" id="GO:0005829">
    <property type="term" value="C:cytosol"/>
    <property type="evidence" value="ECO:0007669"/>
    <property type="project" value="TreeGrafter"/>
</dbReference>
<evidence type="ECO:0000256" key="4">
    <source>
        <dbReference type="ARBA" id="ARBA00022605"/>
    </source>
</evidence>
<name>H0UPZ8_9BACT</name>
<dbReference type="UniPathway" id="UPA00068">
    <property type="reaction ID" value="UER00114"/>
</dbReference>
<dbReference type="PANTHER" id="PTHR43814:SF1">
    <property type="entry name" value="ARGININOSUCCINATE LYASE"/>
    <property type="match status" value="1"/>
</dbReference>
<dbReference type="eggNOG" id="COG0165">
    <property type="taxonomic scope" value="Bacteria"/>
</dbReference>
<proteinExistence type="inferred from homology"/>
<dbReference type="Proteomes" id="UP000005730">
    <property type="component" value="Chromosome"/>
</dbReference>
<keyword evidence="9" id="KW-1185">Reference proteome</keyword>
<dbReference type="PANTHER" id="PTHR43814">
    <property type="entry name" value="ARGININOSUCCINATE LYASE"/>
    <property type="match status" value="1"/>
</dbReference>
<evidence type="ECO:0000256" key="5">
    <source>
        <dbReference type="HAMAP-Rule" id="MF_00006"/>
    </source>
</evidence>
<gene>
    <name evidence="5" type="primary">argH</name>
    <name evidence="8" type="ORF">TheveDRAFT_0463</name>
</gene>
<feature type="domain" description="Fumarate lyase N-terminal" evidence="6">
    <location>
        <begin position="24"/>
        <end position="318"/>
    </location>
</feature>
<dbReference type="FunFam" id="1.10.40.30:FF:000001">
    <property type="entry name" value="Argininosuccinate lyase"/>
    <property type="match status" value="1"/>
</dbReference>
<evidence type="ECO:0000259" key="7">
    <source>
        <dbReference type="Pfam" id="PF14698"/>
    </source>
</evidence>